<protein>
    <submittedName>
        <fullName evidence="4">ImpA family type VI secretion-associated protein</fullName>
    </submittedName>
</protein>
<accession>A0A0Q2V2Z1</accession>
<dbReference type="SUPFAM" id="SSF69279">
    <property type="entry name" value="Phage tail proteins"/>
    <property type="match status" value="2"/>
</dbReference>
<dbReference type="Gene3D" id="2.30.110.50">
    <property type="match status" value="1"/>
</dbReference>
<dbReference type="NCBIfam" id="TIGR03361">
    <property type="entry name" value="VI_Rhs_Vgr"/>
    <property type="match status" value="1"/>
</dbReference>
<dbReference type="EMBL" id="LKHS01000004">
    <property type="protein sequence ID" value="KQH87160.1"/>
    <property type="molecule type" value="Genomic_DNA"/>
</dbReference>
<gene>
    <name evidence="4" type="ORF">AMR76_05420</name>
</gene>
<dbReference type="Pfam" id="PF05954">
    <property type="entry name" value="Phage_GPD"/>
    <property type="match status" value="1"/>
</dbReference>
<dbReference type="InterPro" id="IPR037026">
    <property type="entry name" value="Vgr_OB-fold_dom_sf"/>
</dbReference>
<evidence type="ECO:0000259" key="2">
    <source>
        <dbReference type="Pfam" id="PF04717"/>
    </source>
</evidence>
<proteinExistence type="inferred from homology"/>
<dbReference type="InterPro" id="IPR006531">
    <property type="entry name" value="Gp5/Vgr_OB"/>
</dbReference>
<organism evidence="4 5">
    <name type="scientific">Vibrio furnissii</name>
    <dbReference type="NCBI Taxonomy" id="29494"/>
    <lineage>
        <taxon>Bacteria</taxon>
        <taxon>Pseudomonadati</taxon>
        <taxon>Pseudomonadota</taxon>
        <taxon>Gammaproteobacteria</taxon>
        <taxon>Vibrionales</taxon>
        <taxon>Vibrionaceae</taxon>
        <taxon>Vibrio</taxon>
    </lineage>
</organism>
<dbReference type="Pfam" id="PF04717">
    <property type="entry name" value="Phage_base_V"/>
    <property type="match status" value="1"/>
</dbReference>
<dbReference type="Pfam" id="PF22178">
    <property type="entry name" value="Gp5_trimer_C"/>
    <property type="match status" value="1"/>
</dbReference>
<keyword evidence="5" id="KW-1185">Reference proteome</keyword>
<evidence type="ECO:0000256" key="1">
    <source>
        <dbReference type="ARBA" id="ARBA00005558"/>
    </source>
</evidence>
<dbReference type="Gene3D" id="3.55.50.10">
    <property type="entry name" value="Baseplate protein-like domains"/>
    <property type="match status" value="1"/>
</dbReference>
<dbReference type="NCBIfam" id="TIGR01646">
    <property type="entry name" value="vgr_GE"/>
    <property type="match status" value="1"/>
</dbReference>
<feature type="domain" description="Gp5/Type VI secretion system Vgr protein OB-fold" evidence="2">
    <location>
        <begin position="385"/>
        <end position="450"/>
    </location>
</feature>
<evidence type="ECO:0000313" key="4">
    <source>
        <dbReference type="EMBL" id="KQH87160.1"/>
    </source>
</evidence>
<dbReference type="Gene3D" id="4.10.220.110">
    <property type="match status" value="1"/>
</dbReference>
<evidence type="ECO:0000259" key="3">
    <source>
        <dbReference type="Pfam" id="PF22178"/>
    </source>
</evidence>
<comment type="caution">
    <text evidence="4">The sequence shown here is derived from an EMBL/GenBank/DDBJ whole genome shotgun (WGS) entry which is preliminary data.</text>
</comment>
<dbReference type="SUPFAM" id="SSF69255">
    <property type="entry name" value="gp5 N-terminal domain-like"/>
    <property type="match status" value="1"/>
</dbReference>
<dbReference type="Proteomes" id="UP000051221">
    <property type="component" value="Unassembled WGS sequence"/>
</dbReference>
<dbReference type="InParanoid" id="A0A0Q2V2Z1"/>
<dbReference type="InterPro" id="IPR017847">
    <property type="entry name" value="T6SS_RhsGE_Vgr_subset"/>
</dbReference>
<dbReference type="InterPro" id="IPR006533">
    <property type="entry name" value="T6SS_Vgr_RhsGE"/>
</dbReference>
<feature type="domain" description="Gp5/Type VI secretion system Vgr C-terminal trimerisation" evidence="3">
    <location>
        <begin position="473"/>
        <end position="556"/>
    </location>
</feature>
<dbReference type="InterPro" id="IPR054030">
    <property type="entry name" value="Gp5_Vgr_C"/>
</dbReference>
<dbReference type="AlphaFoldDB" id="A0A0Q2V2Z1"/>
<reference evidence="4 5" key="1">
    <citation type="submission" date="2015-08" db="EMBL/GenBank/DDBJ databases">
        <title>Antibacterial properties of a collection of Vibrionaceae strains.</title>
        <authorList>
            <person name="Giubergia S."/>
        </authorList>
    </citation>
    <scope>NUCLEOTIDE SEQUENCE [LARGE SCALE GENOMIC DNA]</scope>
    <source>
        <strain evidence="4 5">S0821</strain>
    </source>
</reference>
<dbReference type="SUPFAM" id="SSF69349">
    <property type="entry name" value="Phage fibre proteins"/>
    <property type="match status" value="1"/>
</dbReference>
<dbReference type="Gene3D" id="2.40.50.230">
    <property type="entry name" value="Gp5 N-terminal domain"/>
    <property type="match status" value="1"/>
</dbReference>
<name>A0A0Q2V2Z1_VIBFU</name>
<dbReference type="RefSeq" id="WP_055465521.1">
    <property type="nucleotide sequence ID" value="NZ_LKHS01000004.1"/>
</dbReference>
<sequence length="687" mass="73754">MNELIDAQGSYLVVQDANGNEFVASTLSVTEQINQHYEWQADIIVSDSSPADWIGTEVSCSVYNVIGDSRTSLRQYQGYVVKAQAQSQRIDSSYYGIKLTVQPWLFLLKHSRQCRVFQEQTAQDIVTSIFDELGFSGQYTVNSMPSTSREYCVQFGESDFEFVTRLLAEDGVHFYFGKDANAAKLYLQEAQMSFEQSDMATLDYAAAPSGDYDVLETWQREYAFHSASLEIAGYDYSQSKVVTSGAKASSYAVSGNTKLKEYRYPTASITNDFSSLTSTLGTLQRGQLDSGYDRIHAKTQSADLCVGQYLKLAAHSDSAEEGNYLVTELHYQFENQKGNAFSAQAELVCVPEDQVFYPPAKARPVLHGLQSAVVAGSTESEPASDTSGRVRIKFHWDDETGDKTSCWVRVAQGMAGSGYGMQFLPRAGQEVLVSFINGDPDQPVVVASVYNSTNTPPYPTENTTESGVKTKLAGESNELRFDDKKDNELLYLHAAKDFTSDVVNDHSETVGGEMTLAVTKNLTESIEQSHSLSAKEGITLTTEKSYALTVTESITQDGKDITLTGSDSLTLKVGDSSIVMSSDKIEISSSTIALTADSAISLSGGDISQSGDSISLDSDGSLSASSGSSMSLSAGSSFTASASSSATVSGLNATLSADVTATVSGSATAELSSDGQASISGTLVMVN</sequence>
<evidence type="ECO:0000313" key="5">
    <source>
        <dbReference type="Proteomes" id="UP000051221"/>
    </source>
</evidence>
<comment type="similarity">
    <text evidence="1">Belongs to the VgrG protein family.</text>
</comment>